<dbReference type="AlphaFoldDB" id="A0A9Q4KMI8"/>
<dbReference type="RefSeq" id="WP_269480617.1">
    <property type="nucleotide sequence ID" value="NZ_JAPXGH010000016.1"/>
</dbReference>
<keyword evidence="1" id="KW-0812">Transmembrane</keyword>
<evidence type="ECO:0000256" key="1">
    <source>
        <dbReference type="SAM" id="Phobius"/>
    </source>
</evidence>
<gene>
    <name evidence="2" type="ORF">O6B92_08565</name>
</gene>
<evidence type="ECO:0000313" key="2">
    <source>
        <dbReference type="EMBL" id="MCZ6162378.1"/>
    </source>
</evidence>
<proteinExistence type="predicted"/>
<comment type="caution">
    <text evidence="2">The sequence shown here is derived from an EMBL/GenBank/DDBJ whole genome shotgun (WGS) entry which is preliminary data.</text>
</comment>
<keyword evidence="1" id="KW-1133">Transmembrane helix</keyword>
<organism evidence="2 3">
    <name type="scientific">Campylobacter ureolyticus</name>
    <dbReference type="NCBI Taxonomy" id="827"/>
    <lineage>
        <taxon>Bacteria</taxon>
        <taxon>Pseudomonadati</taxon>
        <taxon>Campylobacterota</taxon>
        <taxon>Epsilonproteobacteria</taxon>
        <taxon>Campylobacterales</taxon>
        <taxon>Campylobacteraceae</taxon>
        <taxon>Campylobacter</taxon>
    </lineage>
</organism>
<accession>A0A9Q4KMI8</accession>
<keyword evidence="1" id="KW-0472">Membrane</keyword>
<reference evidence="2" key="1">
    <citation type="submission" date="2022-12" db="EMBL/GenBank/DDBJ databases">
        <title>Species Delineation and Comparative Genomics within the Campylobacter ureolyticus Complex.</title>
        <authorList>
            <person name="Maki J."/>
            <person name="Howard M."/>
            <person name="Connelly S."/>
            <person name="Hardy D.J."/>
            <person name="Cameron A."/>
        </authorList>
    </citation>
    <scope>NUCLEOTIDE SEQUENCE</scope>
    <source>
        <strain evidence="2">URMC_786</strain>
    </source>
</reference>
<dbReference type="EMBL" id="JAPXGP010000007">
    <property type="protein sequence ID" value="MCZ6162378.1"/>
    <property type="molecule type" value="Genomic_DNA"/>
</dbReference>
<feature type="transmembrane region" description="Helical" evidence="1">
    <location>
        <begin position="12"/>
        <end position="33"/>
    </location>
</feature>
<sequence length="201" mass="23088">MNLKFIRYKIPNIFKIIIVLFLSINQLLANLYLPYTTYYDIRYLRQTYEKANLDNFLNDTTNTNRHYGEFTGSLALIVIPSAGIATVKVSKNLKAGLNKVQNKPQIINANNYKEYLNVEQINNIKRAIKKIPANSKNNIEIYKTTNDNIVFKATSSGKVPDSKAEYIKTIDKNGKTISYNKITYDPKGNIIHNKDKFNVIK</sequence>
<name>A0A9Q4KMI8_9BACT</name>
<dbReference type="Proteomes" id="UP001075461">
    <property type="component" value="Unassembled WGS sequence"/>
</dbReference>
<protein>
    <submittedName>
        <fullName evidence="2">Uncharacterized protein</fullName>
    </submittedName>
</protein>
<evidence type="ECO:0000313" key="3">
    <source>
        <dbReference type="Proteomes" id="UP001075461"/>
    </source>
</evidence>